<name>A0A8S1TBQ1_PAROT</name>
<keyword evidence="2" id="KW-1185">Reference proteome</keyword>
<comment type="caution">
    <text evidence="1">The sequence shown here is derived from an EMBL/GenBank/DDBJ whole genome shotgun (WGS) entry which is preliminary data.</text>
</comment>
<accession>A0A8S1TBQ1</accession>
<evidence type="ECO:0000313" key="1">
    <source>
        <dbReference type="EMBL" id="CAD8148726.1"/>
    </source>
</evidence>
<dbReference type="Proteomes" id="UP000683925">
    <property type="component" value="Unassembled WGS sequence"/>
</dbReference>
<gene>
    <name evidence="1" type="ORF">POCTA_138.1.T0210268</name>
</gene>
<dbReference type="EMBL" id="CAJJDP010000021">
    <property type="protein sequence ID" value="CAD8148726.1"/>
    <property type="molecule type" value="Genomic_DNA"/>
</dbReference>
<organism evidence="1 2">
    <name type="scientific">Paramecium octaurelia</name>
    <dbReference type="NCBI Taxonomy" id="43137"/>
    <lineage>
        <taxon>Eukaryota</taxon>
        <taxon>Sar</taxon>
        <taxon>Alveolata</taxon>
        <taxon>Ciliophora</taxon>
        <taxon>Intramacronucleata</taxon>
        <taxon>Oligohymenophorea</taxon>
        <taxon>Peniculida</taxon>
        <taxon>Parameciidae</taxon>
        <taxon>Paramecium</taxon>
    </lineage>
</organism>
<reference evidence="1" key="1">
    <citation type="submission" date="2021-01" db="EMBL/GenBank/DDBJ databases">
        <authorList>
            <consortium name="Genoscope - CEA"/>
            <person name="William W."/>
        </authorList>
    </citation>
    <scope>NUCLEOTIDE SEQUENCE</scope>
</reference>
<proteinExistence type="predicted"/>
<evidence type="ECO:0000313" key="2">
    <source>
        <dbReference type="Proteomes" id="UP000683925"/>
    </source>
</evidence>
<dbReference type="AlphaFoldDB" id="A0A8S1TBQ1"/>
<protein>
    <submittedName>
        <fullName evidence="1">Uncharacterized protein</fullName>
    </submittedName>
</protein>
<sequence length="68" mass="8379">MQNNHLYFNKDHLFDRRNLNFELLNDLKVINYLNLNTRTQRCHLIIRRKESKVNNLKSTMNSKFSKRK</sequence>